<protein>
    <recommendedName>
        <fullName evidence="2">YdbS-like PH domain-containing protein</fullName>
    </recommendedName>
</protein>
<proteinExistence type="predicted"/>
<reference evidence="3 4" key="1">
    <citation type="submission" date="2019-01" db="EMBL/GenBank/DDBJ databases">
        <title>Genome sequence of the Antarctic species Gelidibacter gilvus ACAM 158(T).</title>
        <authorList>
            <person name="Bowman J.P."/>
        </authorList>
    </citation>
    <scope>NUCLEOTIDE SEQUENCE [LARGE SCALE GENOMIC DNA]</scope>
    <source>
        <strain evidence="3 4">IC158</strain>
    </source>
</reference>
<keyword evidence="1" id="KW-0472">Membrane</keyword>
<sequence>MFTNQQINLDSLPSIDDVELKPISKQYLKIIVINRVFFYSLLIAALFFAKFMVVHENFHMAFWYLLSVCVFLCVLNFVGAILAFKKRKYAIREEDVIYSKGLLVNSISAVPISRIQHLEISRSWLSRRFNLATLKIFTAGESGIDLRIDGLNYAEAKQINDFLSKKVNETD</sequence>
<evidence type="ECO:0000259" key="2">
    <source>
        <dbReference type="Pfam" id="PF03703"/>
    </source>
</evidence>
<accession>A0A4Q0XJ38</accession>
<dbReference type="PANTHER" id="PTHR34473:SF2">
    <property type="entry name" value="UPF0699 TRANSMEMBRANE PROTEIN YDBT"/>
    <property type="match status" value="1"/>
</dbReference>
<keyword evidence="1" id="KW-0812">Transmembrane</keyword>
<dbReference type="OrthoDB" id="1524472at2"/>
<dbReference type="InterPro" id="IPR005182">
    <property type="entry name" value="YdbS-like_PH"/>
</dbReference>
<dbReference type="PANTHER" id="PTHR34473">
    <property type="entry name" value="UPF0699 TRANSMEMBRANE PROTEIN YDBS"/>
    <property type="match status" value="1"/>
</dbReference>
<organism evidence="3 4">
    <name type="scientific">Gelidibacter gilvus</name>
    <dbReference type="NCBI Taxonomy" id="59602"/>
    <lineage>
        <taxon>Bacteria</taxon>
        <taxon>Pseudomonadati</taxon>
        <taxon>Bacteroidota</taxon>
        <taxon>Flavobacteriia</taxon>
        <taxon>Flavobacteriales</taxon>
        <taxon>Flavobacteriaceae</taxon>
        <taxon>Gelidibacter</taxon>
    </lineage>
</organism>
<feature type="transmembrane region" description="Helical" evidence="1">
    <location>
        <begin position="36"/>
        <end position="55"/>
    </location>
</feature>
<dbReference type="RefSeq" id="WP_129016140.1">
    <property type="nucleotide sequence ID" value="NZ_SDDZ01000002.1"/>
</dbReference>
<dbReference type="EMBL" id="SDDZ01000002">
    <property type="protein sequence ID" value="RXJ51143.1"/>
    <property type="molecule type" value="Genomic_DNA"/>
</dbReference>
<name>A0A4Q0XJ38_9FLAO</name>
<evidence type="ECO:0000313" key="3">
    <source>
        <dbReference type="EMBL" id="RXJ51143.1"/>
    </source>
</evidence>
<evidence type="ECO:0000256" key="1">
    <source>
        <dbReference type="SAM" id="Phobius"/>
    </source>
</evidence>
<dbReference type="Pfam" id="PF03703">
    <property type="entry name" value="bPH_2"/>
    <property type="match status" value="1"/>
</dbReference>
<keyword evidence="4" id="KW-1185">Reference proteome</keyword>
<comment type="caution">
    <text evidence="3">The sequence shown here is derived from an EMBL/GenBank/DDBJ whole genome shotgun (WGS) entry which is preliminary data.</text>
</comment>
<feature type="transmembrane region" description="Helical" evidence="1">
    <location>
        <begin position="61"/>
        <end position="84"/>
    </location>
</feature>
<evidence type="ECO:0000313" key="4">
    <source>
        <dbReference type="Proteomes" id="UP000289792"/>
    </source>
</evidence>
<keyword evidence="1" id="KW-1133">Transmembrane helix</keyword>
<feature type="domain" description="YdbS-like PH" evidence="2">
    <location>
        <begin position="87"/>
        <end position="162"/>
    </location>
</feature>
<dbReference type="Proteomes" id="UP000289792">
    <property type="component" value="Unassembled WGS sequence"/>
</dbReference>
<dbReference type="AlphaFoldDB" id="A0A4Q0XJ38"/>
<gene>
    <name evidence="3" type="ORF">ESZ48_04515</name>
</gene>